<dbReference type="EMBL" id="FNZM01000024">
    <property type="protein sequence ID" value="SEK13386.1"/>
    <property type="molecule type" value="Genomic_DNA"/>
</dbReference>
<gene>
    <name evidence="2" type="ORF">SAMN05216550_1242</name>
</gene>
<reference evidence="2 3" key="1">
    <citation type="submission" date="2016-10" db="EMBL/GenBank/DDBJ databases">
        <authorList>
            <person name="Varghese N."/>
            <person name="Submissions S."/>
        </authorList>
    </citation>
    <scope>NUCLEOTIDE SEQUENCE [LARGE SCALE GENOMIC DNA]</scope>
    <source>
        <strain evidence="2 3">LMG 22274</strain>
    </source>
</reference>
<sequence>MQILDYPFSRPNDASTHGHSSWEQEDKARHFIEAGFPDWKRNGYRLAGGGESSELAQAIFGDSLEDFEKAVEHEYPSRAPSPYIFQKRLVPVSPDARGPLTAAQFVDLYSAIAFANFNGQVFNVHVSITWELLGINRHEDAADAFCNSFRKPLERWYRDKVGRKHPFVWLYVHEIGQTHGFHTHFLISIPDSLRPAFKEWVKARLSKISRVSELDKCSFNVEWRTRSAGSMWQQWKWFGYVMKGVDLTAQVLSVVGPDPFQLVAELFPDELKNGGKADCKLMCGVSRKIGQQSRRNARFRSLLEHGVVDVRRLYAGLEYLGYLRRRGLGVGDPIVPALLRAEVETLEIAALESANAEVYKHERRQRSVARHLDQQKARRERRERVKLMQRLQQIFSSSCRESADRIQSAADSLS</sequence>
<name>A0AAQ1GMP3_9BURK</name>
<protein>
    <submittedName>
        <fullName evidence="2">Uncharacterized protein</fullName>
    </submittedName>
</protein>
<feature type="compositionally biased region" description="Basic and acidic residues" evidence="1">
    <location>
        <begin position="370"/>
        <end position="381"/>
    </location>
</feature>
<feature type="region of interest" description="Disordered" evidence="1">
    <location>
        <begin position="362"/>
        <end position="381"/>
    </location>
</feature>
<accession>A0AAQ1GMP3</accession>
<dbReference type="Proteomes" id="UP000183529">
    <property type="component" value="Unassembled WGS sequence"/>
</dbReference>
<evidence type="ECO:0000313" key="2">
    <source>
        <dbReference type="EMBL" id="SEK13386.1"/>
    </source>
</evidence>
<dbReference type="AlphaFoldDB" id="A0AAQ1GMP3"/>
<organism evidence="2 3">
    <name type="scientific">Paraburkholderia tropica</name>
    <dbReference type="NCBI Taxonomy" id="92647"/>
    <lineage>
        <taxon>Bacteria</taxon>
        <taxon>Pseudomonadati</taxon>
        <taxon>Pseudomonadota</taxon>
        <taxon>Betaproteobacteria</taxon>
        <taxon>Burkholderiales</taxon>
        <taxon>Burkholderiaceae</taxon>
        <taxon>Paraburkholderia</taxon>
    </lineage>
</organism>
<comment type="caution">
    <text evidence="2">The sequence shown here is derived from an EMBL/GenBank/DDBJ whole genome shotgun (WGS) entry which is preliminary data.</text>
</comment>
<evidence type="ECO:0000256" key="1">
    <source>
        <dbReference type="SAM" id="MobiDB-lite"/>
    </source>
</evidence>
<feature type="region of interest" description="Disordered" evidence="1">
    <location>
        <begin position="1"/>
        <end position="24"/>
    </location>
</feature>
<dbReference type="RefSeq" id="WP_074987121.1">
    <property type="nucleotide sequence ID" value="NZ_CADFGN010000018.1"/>
</dbReference>
<evidence type="ECO:0000313" key="3">
    <source>
        <dbReference type="Proteomes" id="UP000183529"/>
    </source>
</evidence>
<proteinExistence type="predicted"/>